<evidence type="ECO:0000256" key="3">
    <source>
        <dbReference type="ARBA" id="ARBA00022989"/>
    </source>
</evidence>
<dbReference type="Pfam" id="PF01544">
    <property type="entry name" value="CorA"/>
    <property type="match status" value="1"/>
</dbReference>
<dbReference type="Proteomes" id="UP001590951">
    <property type="component" value="Unassembled WGS sequence"/>
</dbReference>
<keyword evidence="3 6" id="KW-1133">Transmembrane helix</keyword>
<comment type="caution">
    <text evidence="7">The sequence shown here is derived from an EMBL/GenBank/DDBJ whole genome shotgun (WGS) entry which is preliminary data.</text>
</comment>
<dbReference type="InterPro" id="IPR002523">
    <property type="entry name" value="MgTranspt_CorA/ZnTranspt_ZntB"/>
</dbReference>
<dbReference type="Gene3D" id="1.20.58.340">
    <property type="entry name" value="Magnesium transport protein CorA, transmembrane region"/>
    <property type="match status" value="1"/>
</dbReference>
<feature type="region of interest" description="Disordered" evidence="5">
    <location>
        <begin position="466"/>
        <end position="495"/>
    </location>
</feature>
<feature type="compositionally biased region" description="Polar residues" evidence="5">
    <location>
        <begin position="480"/>
        <end position="490"/>
    </location>
</feature>
<gene>
    <name evidence="7" type="ORF">ABVK25_000849</name>
</gene>
<dbReference type="PANTHER" id="PTHR47685:SF1">
    <property type="entry name" value="MAGNESIUM TRANSPORT PROTEIN CORA"/>
    <property type="match status" value="1"/>
</dbReference>
<feature type="transmembrane region" description="Helical" evidence="6">
    <location>
        <begin position="979"/>
        <end position="1000"/>
    </location>
</feature>
<keyword evidence="8" id="KW-1185">Reference proteome</keyword>
<dbReference type="InterPro" id="IPR029058">
    <property type="entry name" value="AB_hydrolase_fold"/>
</dbReference>
<evidence type="ECO:0000256" key="4">
    <source>
        <dbReference type="ARBA" id="ARBA00023136"/>
    </source>
</evidence>
<sequence length="1135" mass="127441">MSFTFSSLSRLNGEVKVDIICVPAIGADPKKTWERQADTRLDHELHDRLYPAAQVHLYDHLTQAERGLEVNPPVGNDDRAQKDSVEKEAAVAKYGVLEWTDRFLQTLQEKRQADGTNERPIFFVCHSTGGIVVKHAMTQRPLEVAAVCIGVTFFATPHHGSSVLSAPAYVQTVRKIMGLKWDMSVKLRRDFLLRNTDLEKLNFQFAKSVTGVKIKSYVESNDTSLTVLSKTDKGGKAPTTIRLCIVDSRSGKLSTSDSPVEDEEVIQLNTTHVGAPRFMGENTLYALYIDEIATLVKGFSKKERAAYQAFNDAIMTGIKVDVHQFYNVENEAEPASMKILSANPSLQNFLKLGPAKCMEARMRGHYLTSPPIDDANIPSIDERIVVESVQPPSISKYSTTIKSAAEIGPAMQPIPIPTVAALPFDNRHAGSDVSGASSSLAPFAPAAAPLPHSNAKRLSRTTDFATTGSTDHLVPKPGTETGNPIQSGDQTETDGIHLFPLPSPSSDRFKWIHMPFTHTGWVPHVLTTISEEKKDLSLHCSLLMDQMWSSQHNSSRHASPHARFVKPSVKCLWPKDARKSPTEMIATPASATSDIQLVVYLPYLHWDSFGNLQKRADIIERRRKQAYARPVPEDVAKGKSLEHKLVWQYLTLDRPIHCRRTLDQYGYPSLRNTSVRDRDQILYKRTKVEPSQQSSKEPATKSKAPQLKAQPKRPPAGQESLPSPPGDDEAAKVLMVDQLWLWIVDKSTVVTFFASKEQEDKDSSLRGEGNLRNEIYRDINGDYAHQCADPFDFAALAVYHAVKVLLDRTIDRNLRAFEIFEEYINILTEQQNASFKSFRNEHGFEKAKDDAESHLDNRKDLDALLELRDIDDELRMIEKLVKEQQECVKDMLKQYQHLNEHHEKGSNGTGFLMQIEHTLTENKERIASMLASAHVAQTAFKELLDMKQKQASIVEAHLAREQTILTRQQTGAAVEQARIVMIFTIVTIIFLPLSFFASVFGINSREWVQAPNSYPTLHTIFTYMGTISLAVIILALLVAFNRYTRRLLVKVWKNIGLPLMPLFKRIKHKRRRSPDQTSAEQGMSALVSALDLEKAAAVHTERARRLSALSRSYSHMNLEDKRWLKGQGIANGEVA</sequence>
<evidence type="ECO:0000256" key="5">
    <source>
        <dbReference type="SAM" id="MobiDB-lite"/>
    </source>
</evidence>
<evidence type="ECO:0000313" key="7">
    <source>
        <dbReference type="EMBL" id="KAL2059556.1"/>
    </source>
</evidence>
<evidence type="ECO:0000313" key="8">
    <source>
        <dbReference type="Proteomes" id="UP001590951"/>
    </source>
</evidence>
<evidence type="ECO:0008006" key="9">
    <source>
        <dbReference type="Google" id="ProtNLM"/>
    </source>
</evidence>
<evidence type="ECO:0000256" key="2">
    <source>
        <dbReference type="ARBA" id="ARBA00022692"/>
    </source>
</evidence>
<keyword evidence="2 6" id="KW-0812">Transmembrane</keyword>
<dbReference type="InterPro" id="IPR045863">
    <property type="entry name" value="CorA_TM1_TM2"/>
</dbReference>
<comment type="subcellular location">
    <subcellularLocation>
        <location evidence="1">Membrane</location>
        <topology evidence="1">Multi-pass membrane protein</topology>
    </subcellularLocation>
</comment>
<name>A0ABR4BQQ9_9LECA</name>
<proteinExistence type="predicted"/>
<dbReference type="SUPFAM" id="SSF144083">
    <property type="entry name" value="Magnesium transport protein CorA, transmembrane region"/>
    <property type="match status" value="1"/>
</dbReference>
<keyword evidence="4 6" id="KW-0472">Membrane</keyword>
<dbReference type="SUPFAM" id="SSF53474">
    <property type="entry name" value="alpha/beta-Hydrolases"/>
    <property type="match status" value="1"/>
</dbReference>
<organism evidence="7 8">
    <name type="scientific">Lepraria finkii</name>
    <dbReference type="NCBI Taxonomy" id="1340010"/>
    <lineage>
        <taxon>Eukaryota</taxon>
        <taxon>Fungi</taxon>
        <taxon>Dikarya</taxon>
        <taxon>Ascomycota</taxon>
        <taxon>Pezizomycotina</taxon>
        <taxon>Lecanoromycetes</taxon>
        <taxon>OSLEUM clade</taxon>
        <taxon>Lecanoromycetidae</taxon>
        <taxon>Lecanorales</taxon>
        <taxon>Lecanorineae</taxon>
        <taxon>Stereocaulaceae</taxon>
        <taxon>Lepraria</taxon>
    </lineage>
</organism>
<dbReference type="Gene3D" id="3.40.50.1820">
    <property type="entry name" value="alpha/beta hydrolase"/>
    <property type="match status" value="1"/>
</dbReference>
<evidence type="ECO:0000256" key="1">
    <source>
        <dbReference type="ARBA" id="ARBA00004141"/>
    </source>
</evidence>
<reference evidence="7 8" key="1">
    <citation type="submission" date="2024-09" db="EMBL/GenBank/DDBJ databases">
        <title>Rethinking Asexuality: The Enigmatic Case of Functional Sexual Genes in Lepraria (Stereocaulaceae).</title>
        <authorList>
            <person name="Doellman M."/>
            <person name="Sun Y."/>
            <person name="Barcenas-Pena A."/>
            <person name="Lumbsch H.T."/>
            <person name="Grewe F."/>
        </authorList>
    </citation>
    <scope>NUCLEOTIDE SEQUENCE [LARGE SCALE GENOMIC DNA]</scope>
    <source>
        <strain evidence="7 8">Grewe 0041</strain>
    </source>
</reference>
<evidence type="ECO:0000256" key="6">
    <source>
        <dbReference type="SAM" id="Phobius"/>
    </source>
</evidence>
<dbReference type="EMBL" id="JBHFEH010000001">
    <property type="protein sequence ID" value="KAL2059556.1"/>
    <property type="molecule type" value="Genomic_DNA"/>
</dbReference>
<accession>A0ABR4BQQ9</accession>
<dbReference type="PANTHER" id="PTHR47685">
    <property type="entry name" value="MAGNESIUM TRANSPORT PROTEIN CORA"/>
    <property type="match status" value="1"/>
</dbReference>
<protein>
    <recommendedName>
        <fullName evidence="9">DUF676 domain-containing protein</fullName>
    </recommendedName>
</protein>
<feature type="region of interest" description="Disordered" evidence="5">
    <location>
        <begin position="685"/>
        <end position="728"/>
    </location>
</feature>
<feature type="transmembrane region" description="Helical" evidence="6">
    <location>
        <begin position="1020"/>
        <end position="1040"/>
    </location>
</feature>
<dbReference type="InterPro" id="IPR050829">
    <property type="entry name" value="CorA_MIT"/>
</dbReference>